<dbReference type="AlphaFoldDB" id="A0A2J6TKK5"/>
<protein>
    <submittedName>
        <fullName evidence="1">Uncharacterized protein</fullName>
    </submittedName>
</protein>
<gene>
    <name evidence="1" type="ORF">K444DRAFT_323373</name>
</gene>
<proteinExistence type="predicted"/>
<evidence type="ECO:0000313" key="1">
    <source>
        <dbReference type="EMBL" id="PMD63565.1"/>
    </source>
</evidence>
<name>A0A2J6TKK5_9HELO</name>
<keyword evidence="2" id="KW-1185">Reference proteome</keyword>
<sequence>MNNNVNIINQARQGTLLAPTTASSAPTVIALAEIYPYHRVRYPDREDLDKYLSNDPCAAPFNKVLEQILKAFEVHKLSFLPAGYPTPHDILNLAASLSLKVEEMQNNEPRKSVQNGLMYLNKILETSPYLQIHQFVVDSYLACTQIGQHVQTFFNYNGSTDNIKKQILEVYEEFLRWEVEIKETADRNHQQRTVNTLVAQASGQGIPVFQGTVGAMGSQGGQIVQGSAGTMGSHGGQIVSSAPGTLGLQTVQTFDPYAILGVRSLEQGGSVTDWDGAFENKLILLLGQFELGLTEGDEIFQLAEESDDENDDEELFA</sequence>
<dbReference type="EMBL" id="KZ613780">
    <property type="protein sequence ID" value="PMD63565.1"/>
    <property type="molecule type" value="Genomic_DNA"/>
</dbReference>
<reference evidence="1 2" key="1">
    <citation type="submission" date="2016-04" db="EMBL/GenBank/DDBJ databases">
        <title>A degradative enzymes factory behind the ericoid mycorrhizal symbiosis.</title>
        <authorList>
            <consortium name="DOE Joint Genome Institute"/>
            <person name="Martino E."/>
            <person name="Morin E."/>
            <person name="Grelet G."/>
            <person name="Kuo A."/>
            <person name="Kohler A."/>
            <person name="Daghino S."/>
            <person name="Barry K."/>
            <person name="Choi C."/>
            <person name="Cichocki N."/>
            <person name="Clum A."/>
            <person name="Copeland A."/>
            <person name="Hainaut M."/>
            <person name="Haridas S."/>
            <person name="Labutti K."/>
            <person name="Lindquist E."/>
            <person name="Lipzen A."/>
            <person name="Khouja H.-R."/>
            <person name="Murat C."/>
            <person name="Ohm R."/>
            <person name="Olson A."/>
            <person name="Spatafora J."/>
            <person name="Veneault-Fourrey C."/>
            <person name="Henrissat B."/>
            <person name="Grigoriev I."/>
            <person name="Martin F."/>
            <person name="Perotto S."/>
        </authorList>
    </citation>
    <scope>NUCLEOTIDE SEQUENCE [LARGE SCALE GENOMIC DNA]</scope>
    <source>
        <strain evidence="1 2">E</strain>
    </source>
</reference>
<evidence type="ECO:0000313" key="2">
    <source>
        <dbReference type="Proteomes" id="UP000235371"/>
    </source>
</evidence>
<dbReference type="OrthoDB" id="3564424at2759"/>
<organism evidence="1 2">
    <name type="scientific">Hyaloscypha bicolor E</name>
    <dbReference type="NCBI Taxonomy" id="1095630"/>
    <lineage>
        <taxon>Eukaryota</taxon>
        <taxon>Fungi</taxon>
        <taxon>Dikarya</taxon>
        <taxon>Ascomycota</taxon>
        <taxon>Pezizomycotina</taxon>
        <taxon>Leotiomycetes</taxon>
        <taxon>Helotiales</taxon>
        <taxon>Hyaloscyphaceae</taxon>
        <taxon>Hyaloscypha</taxon>
        <taxon>Hyaloscypha bicolor</taxon>
    </lineage>
</organism>
<dbReference type="RefSeq" id="XP_024740469.1">
    <property type="nucleotide sequence ID" value="XM_024871894.1"/>
</dbReference>
<dbReference type="InParanoid" id="A0A2J6TKK5"/>
<accession>A0A2J6TKK5</accession>
<dbReference type="Proteomes" id="UP000235371">
    <property type="component" value="Unassembled WGS sequence"/>
</dbReference>
<dbReference type="GeneID" id="36579976"/>